<protein>
    <recommendedName>
        <fullName evidence="3">Tyr recombinase domain-containing protein</fullName>
    </recommendedName>
</protein>
<evidence type="ECO:0000313" key="2">
    <source>
        <dbReference type="Proteomes" id="UP000636479"/>
    </source>
</evidence>
<sequence>MNGLAHWHHINFAPWFGKETSVKKVLRAVDKDNKFSRPPRGPVSITHMRAIRDSLDLASPRGAAFWALACAAFWGCRRLGELTLATKTFDPKHDASRSAPISRSTRAGREVLSIHLPWTKTTGCAGGTLILTATNDDLCPIRAFDNHTAVNHSPEHETPLFAFRDDSPRAPGPWLPVVKTAFLSFISSIFRAANLEQVFGHSFRIGGRLDIYLFPHILAEVGVRHPCGTFSGLGHKQEGFFVRGTG</sequence>
<name>A0A8H6WHU1_9AGAR</name>
<dbReference type="PANTHER" id="PTHR34605">
    <property type="entry name" value="PHAGE_INTEGRASE DOMAIN-CONTAINING PROTEIN"/>
    <property type="match status" value="1"/>
</dbReference>
<dbReference type="GeneID" id="59340067"/>
<dbReference type="RefSeq" id="XP_037225461.1">
    <property type="nucleotide sequence ID" value="XM_037357551.1"/>
</dbReference>
<dbReference type="InterPro" id="IPR052925">
    <property type="entry name" value="Phage_Integrase-like_Recomb"/>
</dbReference>
<dbReference type="Proteomes" id="UP000636479">
    <property type="component" value="Unassembled WGS sequence"/>
</dbReference>
<reference evidence="1" key="1">
    <citation type="submission" date="2020-05" db="EMBL/GenBank/DDBJ databases">
        <title>Mycena genomes resolve the evolution of fungal bioluminescence.</title>
        <authorList>
            <person name="Tsai I.J."/>
        </authorList>
    </citation>
    <scope>NUCLEOTIDE SEQUENCE</scope>
    <source>
        <strain evidence="1">171206Taipei</strain>
    </source>
</reference>
<evidence type="ECO:0008006" key="3">
    <source>
        <dbReference type="Google" id="ProtNLM"/>
    </source>
</evidence>
<accession>A0A8H6WHU1</accession>
<comment type="caution">
    <text evidence="1">The sequence shown here is derived from an EMBL/GenBank/DDBJ whole genome shotgun (WGS) entry which is preliminary data.</text>
</comment>
<dbReference type="AlphaFoldDB" id="A0A8H6WHU1"/>
<gene>
    <name evidence="1" type="ORF">MIND_00058700</name>
</gene>
<keyword evidence="2" id="KW-1185">Reference proteome</keyword>
<dbReference type="OrthoDB" id="3266428at2759"/>
<proteinExistence type="predicted"/>
<dbReference type="PANTHER" id="PTHR34605:SF3">
    <property type="entry name" value="P CELL-TYPE AGGLUTINATION PROTEIN MAP4-LIKE-RELATED"/>
    <property type="match status" value="1"/>
</dbReference>
<evidence type="ECO:0000313" key="1">
    <source>
        <dbReference type="EMBL" id="KAF7315438.1"/>
    </source>
</evidence>
<dbReference type="EMBL" id="JACAZF010000001">
    <property type="protein sequence ID" value="KAF7315438.1"/>
    <property type="molecule type" value="Genomic_DNA"/>
</dbReference>
<organism evidence="1 2">
    <name type="scientific">Mycena indigotica</name>
    <dbReference type="NCBI Taxonomy" id="2126181"/>
    <lineage>
        <taxon>Eukaryota</taxon>
        <taxon>Fungi</taxon>
        <taxon>Dikarya</taxon>
        <taxon>Basidiomycota</taxon>
        <taxon>Agaricomycotina</taxon>
        <taxon>Agaricomycetes</taxon>
        <taxon>Agaricomycetidae</taxon>
        <taxon>Agaricales</taxon>
        <taxon>Marasmiineae</taxon>
        <taxon>Mycenaceae</taxon>
        <taxon>Mycena</taxon>
    </lineage>
</organism>